<feature type="transmembrane region" description="Helical" evidence="8">
    <location>
        <begin position="67"/>
        <end position="88"/>
    </location>
</feature>
<name>A0A0X8P4L1_ALCXX</name>
<organism evidence="9 10">
    <name type="scientific">Alcaligenes xylosoxydans xylosoxydans</name>
    <name type="common">Achromobacter xylosoxidans</name>
    <dbReference type="NCBI Taxonomy" id="85698"/>
    <lineage>
        <taxon>Bacteria</taxon>
        <taxon>Pseudomonadati</taxon>
        <taxon>Pseudomonadota</taxon>
        <taxon>Betaproteobacteria</taxon>
        <taxon>Burkholderiales</taxon>
        <taxon>Alcaligenaceae</taxon>
        <taxon>Achromobacter</taxon>
    </lineage>
</organism>
<feature type="transmembrane region" description="Helical" evidence="8">
    <location>
        <begin position="169"/>
        <end position="188"/>
    </location>
</feature>
<accession>A0A0X8P4L1</accession>
<comment type="similarity">
    <text evidence="2 8">Belongs to the 4-toluene sulfonate uptake permease (TSUP) (TC 2.A.102) family.</text>
</comment>
<dbReference type="Proteomes" id="UP000060602">
    <property type="component" value="Chromosome"/>
</dbReference>
<gene>
    <name evidence="9" type="ORF">AL504_29540</name>
</gene>
<feature type="transmembrane region" description="Helical" evidence="8">
    <location>
        <begin position="194"/>
        <end position="214"/>
    </location>
</feature>
<dbReference type="RefSeq" id="WP_006396174.1">
    <property type="nucleotide sequence ID" value="NZ_CP014060.2"/>
</dbReference>
<evidence type="ECO:0000256" key="8">
    <source>
        <dbReference type="RuleBase" id="RU363041"/>
    </source>
</evidence>
<dbReference type="GO" id="GO:0005886">
    <property type="term" value="C:plasma membrane"/>
    <property type="evidence" value="ECO:0007669"/>
    <property type="project" value="UniProtKB-SubCell"/>
</dbReference>
<dbReference type="InterPro" id="IPR052017">
    <property type="entry name" value="TSUP"/>
</dbReference>
<keyword evidence="3" id="KW-0813">Transport</keyword>
<keyword evidence="5 8" id="KW-0812">Transmembrane</keyword>
<evidence type="ECO:0000313" key="10">
    <source>
        <dbReference type="Proteomes" id="UP000060602"/>
    </source>
</evidence>
<dbReference type="AlphaFoldDB" id="A0A0X8P4L1"/>
<feature type="transmembrane region" description="Helical" evidence="8">
    <location>
        <begin position="6"/>
        <end position="29"/>
    </location>
</feature>
<dbReference type="EMBL" id="CP014060">
    <property type="protein sequence ID" value="AMG39779.1"/>
    <property type="molecule type" value="Genomic_DNA"/>
</dbReference>
<sequence length="247" mass="26147">MDAVWIVAIGAAAAGFVQGLSGFAFGMVAMSFWAWVLDPRLAAALAVFGALTGQLLAVFSVRRGFNWPLLWPFLLGGLAGIPLGVLVLPHLDMDWFKAVLGALLALWCPVMLMAQRLPRIGGNRWGDGAVGLVGGVLGGIGGFAGSVPTLWCTLRGFNKDTQRAVIQNFNLSMLSVTMAIYLATGIVTRDMAPMFAVVAPAMLIPTLLGTRLYIGISEVTFRRMVLGLLTCSGLTLLASSVPQLLAR</sequence>
<evidence type="ECO:0000256" key="6">
    <source>
        <dbReference type="ARBA" id="ARBA00022989"/>
    </source>
</evidence>
<feature type="transmembrane region" description="Helical" evidence="8">
    <location>
        <begin position="226"/>
        <end position="245"/>
    </location>
</feature>
<evidence type="ECO:0000256" key="3">
    <source>
        <dbReference type="ARBA" id="ARBA00022448"/>
    </source>
</evidence>
<keyword evidence="6 8" id="KW-1133">Transmembrane helix</keyword>
<protein>
    <recommendedName>
        <fullName evidence="8">Probable membrane transporter protein</fullName>
    </recommendedName>
</protein>
<keyword evidence="4 8" id="KW-1003">Cell membrane</keyword>
<dbReference type="Pfam" id="PF01925">
    <property type="entry name" value="TauE"/>
    <property type="match status" value="1"/>
</dbReference>
<dbReference type="PANTHER" id="PTHR30269:SF37">
    <property type="entry name" value="MEMBRANE TRANSPORTER PROTEIN"/>
    <property type="match status" value="1"/>
</dbReference>
<reference evidence="10" key="1">
    <citation type="submission" date="2015-12" db="EMBL/GenBank/DDBJ databases">
        <title>FDA dAtabase for Regulatory Grade micrObial Sequences (FDA-ARGOS): Supporting development and validation of Infectious Disease Dx tests.</title>
        <authorList>
            <person name="Case J."/>
            <person name="Tallon L."/>
            <person name="Sadzewicz L."/>
            <person name="Sengamalay N."/>
            <person name="Ott S."/>
            <person name="Godinez A."/>
            <person name="Nagaraj S."/>
            <person name="Nadendla S."/>
            <person name="Sichtig H."/>
        </authorList>
    </citation>
    <scope>NUCLEOTIDE SEQUENCE [LARGE SCALE GENOMIC DNA]</scope>
    <source>
        <strain evidence="10">FDAARGOS_147</strain>
    </source>
</reference>
<evidence type="ECO:0000256" key="1">
    <source>
        <dbReference type="ARBA" id="ARBA00004651"/>
    </source>
</evidence>
<evidence type="ECO:0000256" key="4">
    <source>
        <dbReference type="ARBA" id="ARBA00022475"/>
    </source>
</evidence>
<proteinExistence type="inferred from homology"/>
<feature type="transmembrane region" description="Helical" evidence="8">
    <location>
        <begin position="134"/>
        <end position="157"/>
    </location>
</feature>
<evidence type="ECO:0000256" key="5">
    <source>
        <dbReference type="ARBA" id="ARBA00022692"/>
    </source>
</evidence>
<dbReference type="PANTHER" id="PTHR30269">
    <property type="entry name" value="TRANSMEMBRANE PROTEIN YFCA"/>
    <property type="match status" value="1"/>
</dbReference>
<comment type="subcellular location">
    <subcellularLocation>
        <location evidence="1 8">Cell membrane</location>
        <topology evidence="1 8">Multi-pass membrane protein</topology>
    </subcellularLocation>
</comment>
<feature type="transmembrane region" description="Helical" evidence="8">
    <location>
        <begin position="41"/>
        <end position="61"/>
    </location>
</feature>
<dbReference type="InterPro" id="IPR002781">
    <property type="entry name" value="TM_pro_TauE-like"/>
</dbReference>
<evidence type="ECO:0000313" key="9">
    <source>
        <dbReference type="EMBL" id="AMG39779.1"/>
    </source>
</evidence>
<evidence type="ECO:0000256" key="2">
    <source>
        <dbReference type="ARBA" id="ARBA00009142"/>
    </source>
</evidence>
<evidence type="ECO:0000256" key="7">
    <source>
        <dbReference type="ARBA" id="ARBA00023136"/>
    </source>
</evidence>
<keyword evidence="7 8" id="KW-0472">Membrane</keyword>
<feature type="transmembrane region" description="Helical" evidence="8">
    <location>
        <begin position="95"/>
        <end position="114"/>
    </location>
</feature>